<organism evidence="19 20">
    <name type="scientific">Starmerella bacillaris</name>
    <name type="common">Yeast</name>
    <name type="synonym">Candida zemplinina</name>
    <dbReference type="NCBI Taxonomy" id="1247836"/>
    <lineage>
        <taxon>Eukaryota</taxon>
        <taxon>Fungi</taxon>
        <taxon>Dikarya</taxon>
        <taxon>Ascomycota</taxon>
        <taxon>Saccharomycotina</taxon>
        <taxon>Dipodascomycetes</taxon>
        <taxon>Dipodascales</taxon>
        <taxon>Trichomonascaceae</taxon>
        <taxon>Starmerella</taxon>
    </lineage>
</organism>
<dbReference type="Gene3D" id="3.40.50.620">
    <property type="entry name" value="HUPs"/>
    <property type="match status" value="2"/>
</dbReference>
<keyword evidence="9 14" id="KW-0648">Protein biosynthesis</keyword>
<dbReference type="EMBL" id="BTGC01000003">
    <property type="protein sequence ID" value="GMM50024.1"/>
    <property type="molecule type" value="Genomic_DNA"/>
</dbReference>
<comment type="caution">
    <text evidence="19">The sequence shown here is derived from an EMBL/GenBank/DDBJ whole genome shotgun (WGS) entry which is preliminary data.</text>
</comment>
<dbReference type="CDD" id="cd07962">
    <property type="entry name" value="Anticodon_Ia_Val"/>
    <property type="match status" value="1"/>
</dbReference>
<dbReference type="Gene3D" id="1.10.730.10">
    <property type="entry name" value="Isoleucyl-tRNA Synthetase, Domain 1"/>
    <property type="match status" value="1"/>
</dbReference>
<feature type="domain" description="Methionyl/Valyl/Leucyl/Isoleucyl-tRNA synthetase anticodon-binding" evidence="18">
    <location>
        <begin position="757"/>
        <end position="903"/>
    </location>
</feature>
<dbReference type="GO" id="GO:0002161">
    <property type="term" value="F:aminoacyl-tRNA deacylase activity"/>
    <property type="evidence" value="ECO:0007669"/>
    <property type="project" value="InterPro"/>
</dbReference>
<feature type="compositionally biased region" description="Basic and acidic residues" evidence="16">
    <location>
        <begin position="8"/>
        <end position="33"/>
    </location>
</feature>
<dbReference type="FunFam" id="3.40.50.620:FF:000020">
    <property type="entry name" value="Valine--tRNA ligase, mitochondrial"/>
    <property type="match status" value="1"/>
</dbReference>
<evidence type="ECO:0000256" key="16">
    <source>
        <dbReference type="SAM" id="MobiDB-lite"/>
    </source>
</evidence>
<dbReference type="InterPro" id="IPR002300">
    <property type="entry name" value="aa-tRNA-synth_Ia"/>
</dbReference>
<evidence type="ECO:0000256" key="4">
    <source>
        <dbReference type="ARBA" id="ARBA00013169"/>
    </source>
</evidence>
<dbReference type="InterPro" id="IPR013155">
    <property type="entry name" value="M/V/L/I-tRNA-synth_anticd-bd"/>
</dbReference>
<evidence type="ECO:0000256" key="8">
    <source>
        <dbReference type="ARBA" id="ARBA00022840"/>
    </source>
</evidence>
<dbReference type="GO" id="GO:0004832">
    <property type="term" value="F:valine-tRNA ligase activity"/>
    <property type="evidence" value="ECO:0007669"/>
    <property type="project" value="UniProtKB-EC"/>
</dbReference>
<evidence type="ECO:0000256" key="10">
    <source>
        <dbReference type="ARBA" id="ARBA00023146"/>
    </source>
</evidence>
<dbReference type="InterPro" id="IPR009008">
    <property type="entry name" value="Val/Leu/Ile-tRNA-synth_edit"/>
</dbReference>
<dbReference type="SUPFAM" id="SSF50677">
    <property type="entry name" value="ValRS/IleRS/LeuRS editing domain"/>
    <property type="match status" value="1"/>
</dbReference>
<evidence type="ECO:0000256" key="15">
    <source>
        <dbReference type="SAM" id="Coils"/>
    </source>
</evidence>
<dbReference type="GO" id="GO:0006438">
    <property type="term" value="P:valyl-tRNA aminoacylation"/>
    <property type="evidence" value="ECO:0007669"/>
    <property type="project" value="InterPro"/>
</dbReference>
<evidence type="ECO:0000256" key="11">
    <source>
        <dbReference type="ARBA" id="ARBA00029936"/>
    </source>
</evidence>
<dbReference type="SUPFAM" id="SSF47323">
    <property type="entry name" value="Anticodon-binding domain of a subclass of class I aminoacyl-tRNA synthetases"/>
    <property type="match status" value="1"/>
</dbReference>
<dbReference type="Pfam" id="PF00133">
    <property type="entry name" value="tRNA-synt_1"/>
    <property type="match status" value="1"/>
</dbReference>
<gene>
    <name evidence="19" type="ORF">DASB73_009820</name>
</gene>
<evidence type="ECO:0000256" key="12">
    <source>
        <dbReference type="ARBA" id="ARBA00040837"/>
    </source>
</evidence>
<dbReference type="CDD" id="cd00817">
    <property type="entry name" value="ValRS_core"/>
    <property type="match status" value="1"/>
</dbReference>
<dbReference type="GO" id="GO:0005524">
    <property type="term" value="F:ATP binding"/>
    <property type="evidence" value="ECO:0007669"/>
    <property type="project" value="UniProtKB-KW"/>
</dbReference>
<evidence type="ECO:0000256" key="6">
    <source>
        <dbReference type="ARBA" id="ARBA00022598"/>
    </source>
</evidence>
<keyword evidence="15" id="KW-0175">Coiled coil</keyword>
<protein>
    <recommendedName>
        <fullName evidence="12">Valine--tRNA ligase, mitochondrial</fullName>
        <ecNumber evidence="4">6.1.1.9</ecNumber>
    </recommendedName>
    <alternativeName>
        <fullName evidence="11">Valyl-tRNA synthetase</fullName>
    </alternativeName>
</protein>
<dbReference type="Gene3D" id="1.10.287.380">
    <property type="entry name" value="Valyl-tRNA synthetase, C-terminal domain"/>
    <property type="match status" value="1"/>
</dbReference>
<evidence type="ECO:0000256" key="13">
    <source>
        <dbReference type="ARBA" id="ARBA00047552"/>
    </source>
</evidence>
<dbReference type="InterPro" id="IPR002303">
    <property type="entry name" value="Valyl-tRNA_ligase"/>
</dbReference>
<evidence type="ECO:0000256" key="3">
    <source>
        <dbReference type="ARBA" id="ARBA00005594"/>
    </source>
</evidence>
<dbReference type="HAMAP" id="MF_02004">
    <property type="entry name" value="Val_tRNA_synth_type1"/>
    <property type="match status" value="1"/>
</dbReference>
<keyword evidence="6 14" id="KW-0436">Ligase</keyword>
<proteinExistence type="inferred from homology"/>
<sequence>MSTVNGEGRPKTEKELEKERKKAEKLAKFEAKKAKQNQQQAAKPKAAKATKVKEEVPKFVDATVPGEKKILISLDDPALKAYVPGNVESSWYDWWLKKGFFTPKVEDNKISDKEKFVIPAPPPNVTGALHIGHALTISLQDTLVRYYRMKGCTTLFIPGFDHAGISTQSVVEKNVWNKEKKTRHDYGREKFVDLVWEWKEEYHKRIKNQISALGASYDYTREAFTLDDNRCDAVYEAFIRLFEDGTLYRSERLVNWSVALQTTLSNLEVVNKDIPGRTQLKVPGYDNLVEFGVITSFAYPVVGSDEKIVIATTRPETVFGDTAVAVHPKDPRYTHLHGAKLKHPLLDREIPIVLDDIAVDMEFGTGAVKITPAHDPNDFETGKRHNLEIINILNNDGTLNANAGPEYEGMKRFDARAKVIEDFKKLGLYVDQQDNVMSIPTCDKSGDVIEPLLKPQWWVNLEEPAKMAIDAVKQGKISIYPKVSESEYFRWLENIQDWCISRQLWWGHRCPIYLVELDGELLDNKVTENWIAARNLQEAEEKAKAKYPNRNIKLHQDEDVLDTWFSSGLWPLSTIGWPNTESVDFKNFHPMSLLETGWDILFFWVARMIMLSLKLTGEIPFKEVYCHSLVRDAQGRKMSKSLGNVVDPLDVISGISLPDLHKKLHIGNLDPREIKRAEEGQSISFPQGIPECGTDALRFAMCAYTTGGRDINLDIYRVEGYRKFCNKIYQATKFALMRLGDDYKPPSAPHSGKSLVEKWILHKLSVAGKLTAEYLEKRQFMDATSVVYNYWLYELCDVYIENSKSLILEGNDEERLSARDTLYTALDGALRLIHPFMPFLTEELWQRLPKPDNYTVETICLAQFPNEQLFNEEANESYSLVLEAAKTLRSLFADYGIPKNGEAIISAQGDAFNMLHGQENSILSIVKPAVKLSITEDTTTPAGCVVGAVNTQVSAYVVVKGHVDLDNEIKKAEAKISKIQASKANVIKQTKVPGYTEKVKLSVREQNDAKLEAFDAEVKGLEAVITEFERLKL</sequence>
<comment type="similarity">
    <text evidence="3 14">Belongs to the class-I aminoacyl-tRNA synthetase family.</text>
</comment>
<dbReference type="Pfam" id="PF08264">
    <property type="entry name" value="Anticodon_1"/>
    <property type="match status" value="1"/>
</dbReference>
<evidence type="ECO:0000313" key="20">
    <source>
        <dbReference type="Proteomes" id="UP001362899"/>
    </source>
</evidence>
<evidence type="ECO:0000256" key="9">
    <source>
        <dbReference type="ARBA" id="ARBA00022917"/>
    </source>
</evidence>
<feature type="coiled-coil region" evidence="15">
    <location>
        <begin position="962"/>
        <end position="1031"/>
    </location>
</feature>
<keyword evidence="20" id="KW-1185">Reference proteome</keyword>
<dbReference type="NCBIfam" id="NF004349">
    <property type="entry name" value="PRK05729.1"/>
    <property type="match status" value="1"/>
</dbReference>
<dbReference type="AlphaFoldDB" id="A0AAV5REV4"/>
<evidence type="ECO:0000259" key="18">
    <source>
        <dbReference type="Pfam" id="PF08264"/>
    </source>
</evidence>
<evidence type="ECO:0000256" key="2">
    <source>
        <dbReference type="ARBA" id="ARBA00004496"/>
    </source>
</evidence>
<reference evidence="19 20" key="1">
    <citation type="journal article" date="2023" name="Elife">
        <title>Identification of key yeast species and microbe-microbe interactions impacting larval growth of Drosophila in the wild.</title>
        <authorList>
            <person name="Mure A."/>
            <person name="Sugiura Y."/>
            <person name="Maeda R."/>
            <person name="Honda K."/>
            <person name="Sakurai N."/>
            <person name="Takahashi Y."/>
            <person name="Watada M."/>
            <person name="Katoh T."/>
            <person name="Gotoh A."/>
            <person name="Gotoh Y."/>
            <person name="Taniguchi I."/>
            <person name="Nakamura K."/>
            <person name="Hayashi T."/>
            <person name="Katayama T."/>
            <person name="Uemura T."/>
            <person name="Hattori Y."/>
        </authorList>
    </citation>
    <scope>NUCLEOTIDE SEQUENCE [LARGE SCALE GENOMIC DNA]</scope>
    <source>
        <strain evidence="19 20">SB-73</strain>
    </source>
</reference>
<dbReference type="InterPro" id="IPR037118">
    <property type="entry name" value="Val-tRNA_synth_C_sf"/>
</dbReference>
<dbReference type="PANTHER" id="PTHR11946:SF109">
    <property type="entry name" value="VALINE--TRNA LIGASE"/>
    <property type="match status" value="1"/>
</dbReference>
<dbReference type="EC" id="6.1.1.9" evidence="4"/>
<dbReference type="GO" id="GO:0005739">
    <property type="term" value="C:mitochondrion"/>
    <property type="evidence" value="ECO:0007669"/>
    <property type="project" value="UniProtKB-SubCell"/>
</dbReference>
<dbReference type="NCBIfam" id="TIGR00422">
    <property type="entry name" value="valS"/>
    <property type="match status" value="1"/>
</dbReference>
<accession>A0AAV5REV4</accession>
<feature type="domain" description="Aminoacyl-tRNA synthetase class Ia" evidence="17">
    <location>
        <begin position="91"/>
        <end position="714"/>
    </location>
</feature>
<keyword evidence="10 14" id="KW-0030">Aminoacyl-tRNA synthetase</keyword>
<dbReference type="FunFam" id="1.10.730.10:FF:000009">
    <property type="entry name" value="Valine--tRNA ligase, mitochondrial"/>
    <property type="match status" value="1"/>
</dbReference>
<dbReference type="InterPro" id="IPR001412">
    <property type="entry name" value="aa-tRNA-synth_I_CS"/>
</dbReference>
<dbReference type="InterPro" id="IPR009080">
    <property type="entry name" value="tRNAsynth_Ia_anticodon-bd"/>
</dbReference>
<dbReference type="PROSITE" id="PS00178">
    <property type="entry name" value="AA_TRNA_LIGASE_I"/>
    <property type="match status" value="1"/>
</dbReference>
<evidence type="ECO:0000256" key="1">
    <source>
        <dbReference type="ARBA" id="ARBA00004173"/>
    </source>
</evidence>
<feature type="region of interest" description="Disordered" evidence="16">
    <location>
        <begin position="1"/>
        <end position="50"/>
    </location>
</feature>
<keyword evidence="7 14" id="KW-0547">Nucleotide-binding</keyword>
<dbReference type="InterPro" id="IPR014729">
    <property type="entry name" value="Rossmann-like_a/b/a_fold"/>
</dbReference>
<dbReference type="Proteomes" id="UP001362899">
    <property type="component" value="Unassembled WGS sequence"/>
</dbReference>
<name>A0AAV5REV4_STABA</name>
<dbReference type="GO" id="GO:0005829">
    <property type="term" value="C:cytosol"/>
    <property type="evidence" value="ECO:0007669"/>
    <property type="project" value="TreeGrafter"/>
</dbReference>
<evidence type="ECO:0000259" key="17">
    <source>
        <dbReference type="Pfam" id="PF00133"/>
    </source>
</evidence>
<evidence type="ECO:0000256" key="14">
    <source>
        <dbReference type="RuleBase" id="RU363035"/>
    </source>
</evidence>
<evidence type="ECO:0000256" key="7">
    <source>
        <dbReference type="ARBA" id="ARBA00022741"/>
    </source>
</evidence>
<keyword evidence="5" id="KW-0963">Cytoplasm</keyword>
<dbReference type="Gene3D" id="3.90.740.10">
    <property type="entry name" value="Valyl/Leucyl/Isoleucyl-tRNA synthetase, editing domain"/>
    <property type="match status" value="1"/>
</dbReference>
<dbReference type="PRINTS" id="PR00986">
    <property type="entry name" value="TRNASYNTHVAL"/>
</dbReference>
<evidence type="ECO:0000313" key="19">
    <source>
        <dbReference type="EMBL" id="GMM50024.1"/>
    </source>
</evidence>
<dbReference type="FunFam" id="3.40.50.620:FF:000078">
    <property type="entry name" value="Valine--tRNA ligase, mitochondrial"/>
    <property type="match status" value="1"/>
</dbReference>
<dbReference type="FunFam" id="3.90.740.10:FF:000005">
    <property type="entry name" value="Valine--tRNA ligase, mitochondrial"/>
    <property type="match status" value="1"/>
</dbReference>
<evidence type="ECO:0000256" key="5">
    <source>
        <dbReference type="ARBA" id="ARBA00022490"/>
    </source>
</evidence>
<keyword evidence="8 14" id="KW-0067">ATP-binding</keyword>
<dbReference type="SUPFAM" id="SSF52374">
    <property type="entry name" value="Nucleotidylyl transferase"/>
    <property type="match status" value="1"/>
</dbReference>
<comment type="catalytic activity">
    <reaction evidence="13">
        <text>tRNA(Val) + L-valine + ATP = L-valyl-tRNA(Val) + AMP + diphosphate</text>
        <dbReference type="Rhea" id="RHEA:10704"/>
        <dbReference type="Rhea" id="RHEA-COMP:9672"/>
        <dbReference type="Rhea" id="RHEA-COMP:9708"/>
        <dbReference type="ChEBI" id="CHEBI:30616"/>
        <dbReference type="ChEBI" id="CHEBI:33019"/>
        <dbReference type="ChEBI" id="CHEBI:57762"/>
        <dbReference type="ChEBI" id="CHEBI:78442"/>
        <dbReference type="ChEBI" id="CHEBI:78537"/>
        <dbReference type="ChEBI" id="CHEBI:456215"/>
        <dbReference type="EC" id="6.1.1.9"/>
    </reaction>
</comment>
<comment type="subcellular location">
    <subcellularLocation>
        <location evidence="2">Cytoplasm</location>
    </subcellularLocation>
    <subcellularLocation>
        <location evidence="1">Mitochondrion</location>
    </subcellularLocation>
</comment>
<dbReference type="InterPro" id="IPR033705">
    <property type="entry name" value="Anticodon_Ia_Val"/>
</dbReference>
<dbReference type="PANTHER" id="PTHR11946">
    <property type="entry name" value="VALYL-TRNA SYNTHETASES"/>
    <property type="match status" value="1"/>
</dbReference>